<evidence type="ECO:0000313" key="4">
    <source>
        <dbReference type="Proteomes" id="UP000199017"/>
    </source>
</evidence>
<evidence type="ECO:0000256" key="1">
    <source>
        <dbReference type="SAM" id="Phobius"/>
    </source>
</evidence>
<evidence type="ECO:0000313" key="3">
    <source>
        <dbReference type="EMBL" id="SDJ05046.1"/>
    </source>
</evidence>
<dbReference type="GO" id="GO:0005886">
    <property type="term" value="C:plasma membrane"/>
    <property type="evidence" value="ECO:0007669"/>
    <property type="project" value="InterPro"/>
</dbReference>
<dbReference type="Gene3D" id="1.10.10.1320">
    <property type="entry name" value="Anti-sigma factor, zinc-finger domain"/>
    <property type="match status" value="1"/>
</dbReference>
<keyword evidence="1" id="KW-0472">Membrane</keyword>
<proteinExistence type="predicted"/>
<dbReference type="InterPro" id="IPR041916">
    <property type="entry name" value="Anti_sigma_zinc_sf"/>
</dbReference>
<feature type="domain" description="Anti-sigma K factor RskA C-terminal" evidence="2">
    <location>
        <begin position="92"/>
        <end position="232"/>
    </location>
</feature>
<dbReference type="AlphaFoldDB" id="A0A1G8QK68"/>
<name>A0A1G8QK68_9BACI</name>
<keyword evidence="4" id="KW-1185">Reference proteome</keyword>
<sequence>MNRKCGWTEEEVVDFIMGNLSEPKAYRLQQHMDRCKNCQDRYGQWQEIVDNKQKTAAPSPMLKKRIDKSVDSLPQRKKKKRPAVLASAMIASIAIIILLIGSGLSTLLTPSQEHNIVKQNEDIEYNEIINDPQTSEFEVLPTINTHQDQIKGNIWINDRTNEMFMEVEGLTELEEKDYQLWLIDPNERLHDELLQIRYGSNQLYYKGPEMNQVKWIIVSIEPKGGSHTPTGPETFSVDLSR</sequence>
<accession>A0A1G8QK68</accession>
<keyword evidence="1" id="KW-1133">Transmembrane helix</keyword>
<dbReference type="OrthoDB" id="2662941at2"/>
<evidence type="ECO:0000259" key="2">
    <source>
        <dbReference type="Pfam" id="PF10099"/>
    </source>
</evidence>
<feature type="transmembrane region" description="Helical" evidence="1">
    <location>
        <begin position="83"/>
        <end position="108"/>
    </location>
</feature>
<protein>
    <submittedName>
        <fullName evidence="3">Transmembrane transcriptional regulator (Anti-sigma factor RsiW)</fullName>
    </submittedName>
</protein>
<dbReference type="Proteomes" id="UP000199017">
    <property type="component" value="Unassembled WGS sequence"/>
</dbReference>
<reference evidence="3 4" key="1">
    <citation type="submission" date="2016-10" db="EMBL/GenBank/DDBJ databases">
        <authorList>
            <person name="de Groot N.N."/>
        </authorList>
    </citation>
    <scope>NUCLEOTIDE SEQUENCE [LARGE SCALE GENOMIC DNA]</scope>
    <source>
        <strain evidence="4">P4B,CCM 7963,CECT 7998,DSM 25260,IBRC-M 10614,KCTC 13821</strain>
    </source>
</reference>
<dbReference type="STRING" id="930129.SAMN05216352_12034"/>
<dbReference type="EMBL" id="FNDU01000020">
    <property type="protein sequence ID" value="SDJ05046.1"/>
    <property type="molecule type" value="Genomic_DNA"/>
</dbReference>
<gene>
    <name evidence="3" type="ORF">SAMN05216352_12034</name>
</gene>
<keyword evidence="1 3" id="KW-0812">Transmembrane</keyword>
<dbReference type="Pfam" id="PF10099">
    <property type="entry name" value="RskA_C"/>
    <property type="match status" value="1"/>
</dbReference>
<dbReference type="RefSeq" id="WP_091587865.1">
    <property type="nucleotide sequence ID" value="NZ_FNDU01000020.1"/>
</dbReference>
<organism evidence="3 4">
    <name type="scientific">Alteribacillus bidgolensis</name>
    <dbReference type="NCBI Taxonomy" id="930129"/>
    <lineage>
        <taxon>Bacteria</taxon>
        <taxon>Bacillati</taxon>
        <taxon>Bacillota</taxon>
        <taxon>Bacilli</taxon>
        <taxon>Bacillales</taxon>
        <taxon>Bacillaceae</taxon>
        <taxon>Alteribacillus</taxon>
    </lineage>
</organism>
<dbReference type="InterPro" id="IPR018764">
    <property type="entry name" value="RskA_C"/>
</dbReference>